<keyword evidence="1" id="KW-0812">Transmembrane</keyword>
<organism evidence="2 3">
    <name type="scientific">Clostridium acetobutylicum (strain ATCC 824 / DSM 792 / JCM 1419 / IAM 19013 / LMG 5710 / NBRC 13948 / NRRL B-527 / VKM B-1787 / 2291 / W)</name>
    <dbReference type="NCBI Taxonomy" id="272562"/>
    <lineage>
        <taxon>Bacteria</taxon>
        <taxon>Bacillati</taxon>
        <taxon>Bacillota</taxon>
        <taxon>Clostridia</taxon>
        <taxon>Eubacteriales</taxon>
        <taxon>Clostridiaceae</taxon>
        <taxon>Clostridium</taxon>
    </lineage>
</organism>
<accession>Q97J77</accession>
<evidence type="ECO:0000313" key="3">
    <source>
        <dbReference type="Proteomes" id="UP000000814"/>
    </source>
</evidence>
<dbReference type="AlphaFoldDB" id="Q97J77"/>
<evidence type="ECO:0000313" key="2">
    <source>
        <dbReference type="EMBL" id="AAK79377.1"/>
    </source>
</evidence>
<sequence>MYIILSFSVNNFIILNIAKNINSFKIKKQFKVIFYLPQTAFIVFYDCVFTILSNFVLLSRTNFFNA</sequence>
<name>Q97J77_CLOAB</name>
<feature type="transmembrane region" description="Helical" evidence="1">
    <location>
        <begin position="32"/>
        <end position="57"/>
    </location>
</feature>
<dbReference type="EMBL" id="AE001437">
    <property type="protein sequence ID" value="AAK79377.1"/>
    <property type="molecule type" value="Genomic_DNA"/>
</dbReference>
<keyword evidence="1" id="KW-1133">Transmembrane helix</keyword>
<proteinExistence type="predicted"/>
<reference evidence="2 3" key="1">
    <citation type="journal article" date="2001" name="J. Bacteriol.">
        <title>Genome sequence and comparative analysis of the solvent-producing bacterium Clostridium acetobutylicum.</title>
        <authorList>
            <person name="Nolling J."/>
            <person name="Breton G."/>
            <person name="Omelchenko M.V."/>
            <person name="Makarova K.S."/>
            <person name="Zeng Q."/>
            <person name="Gibson R."/>
            <person name="Lee H.M."/>
            <person name="Dubois J."/>
            <person name="Qiu D."/>
            <person name="Hitti J."/>
            <person name="Wolf Y.I."/>
            <person name="Tatusov R.L."/>
            <person name="Sabathe F."/>
            <person name="Doucette-Stamm L."/>
            <person name="Soucaille P."/>
            <person name="Daly M.J."/>
            <person name="Bennett G.N."/>
            <person name="Koonin E.V."/>
            <person name="Smith D.R."/>
        </authorList>
    </citation>
    <scope>NUCLEOTIDE SEQUENCE [LARGE SCALE GENOMIC DNA]</scope>
    <source>
        <strain evidence="3">ATCC 824 / DSM 792 / JCM 1419 / LMG 5710 / VKM B-1787</strain>
    </source>
</reference>
<dbReference type="STRING" id="272562.CA_C1409"/>
<dbReference type="KEGG" id="cac:CA_C1409"/>
<gene>
    <name evidence="2" type="ordered locus">CA_C1409</name>
</gene>
<dbReference type="PIR" id="F97073">
    <property type="entry name" value="F97073"/>
</dbReference>
<keyword evidence="1" id="KW-0472">Membrane</keyword>
<dbReference type="HOGENOM" id="CLU_2823352_0_0_9"/>
<protein>
    <submittedName>
        <fullName evidence="2">Predicted membrane protein</fullName>
    </submittedName>
</protein>
<dbReference type="Proteomes" id="UP000000814">
    <property type="component" value="Chromosome"/>
</dbReference>
<keyword evidence="3" id="KW-1185">Reference proteome</keyword>
<evidence type="ECO:0000256" key="1">
    <source>
        <dbReference type="SAM" id="Phobius"/>
    </source>
</evidence>